<dbReference type="PRINTS" id="PR00598">
    <property type="entry name" value="HTHMARR"/>
</dbReference>
<dbReference type="GO" id="GO:0003700">
    <property type="term" value="F:DNA-binding transcription factor activity"/>
    <property type="evidence" value="ECO:0007669"/>
    <property type="project" value="InterPro"/>
</dbReference>
<name>A0A8J3B782_9BACI</name>
<dbReference type="EMBL" id="BMOF01000024">
    <property type="protein sequence ID" value="GGK00799.1"/>
    <property type="molecule type" value="Genomic_DNA"/>
</dbReference>
<gene>
    <name evidence="3" type="primary">ysmB</name>
    <name evidence="3" type="ORF">GCM10007043_13540</name>
</gene>
<dbReference type="AlphaFoldDB" id="A0A8J3B782"/>
<keyword evidence="1" id="KW-0238">DNA-binding</keyword>
<dbReference type="InterPro" id="IPR036388">
    <property type="entry name" value="WH-like_DNA-bd_sf"/>
</dbReference>
<reference evidence="3" key="1">
    <citation type="journal article" date="2014" name="Int. J. Syst. Evol. Microbiol.">
        <title>Complete genome sequence of Corynebacterium casei LMG S-19264T (=DSM 44701T), isolated from a smear-ripened cheese.</title>
        <authorList>
            <consortium name="US DOE Joint Genome Institute (JGI-PGF)"/>
            <person name="Walter F."/>
            <person name="Albersmeier A."/>
            <person name="Kalinowski J."/>
            <person name="Ruckert C."/>
        </authorList>
    </citation>
    <scope>NUCLEOTIDE SEQUENCE</scope>
    <source>
        <strain evidence="3">JCM 14719</strain>
    </source>
</reference>
<feature type="domain" description="HTH marR-type" evidence="2">
    <location>
        <begin position="12"/>
        <end position="144"/>
    </location>
</feature>
<keyword evidence="4" id="KW-1185">Reference proteome</keyword>
<dbReference type="Proteomes" id="UP000637720">
    <property type="component" value="Unassembled WGS sequence"/>
</dbReference>
<evidence type="ECO:0000256" key="1">
    <source>
        <dbReference type="ARBA" id="ARBA00023125"/>
    </source>
</evidence>
<dbReference type="InterPro" id="IPR000835">
    <property type="entry name" value="HTH_MarR-typ"/>
</dbReference>
<dbReference type="GO" id="GO:0003677">
    <property type="term" value="F:DNA binding"/>
    <property type="evidence" value="ECO:0007669"/>
    <property type="project" value="UniProtKB-KW"/>
</dbReference>
<dbReference type="InterPro" id="IPR036390">
    <property type="entry name" value="WH_DNA-bd_sf"/>
</dbReference>
<dbReference type="PROSITE" id="PS50995">
    <property type="entry name" value="HTH_MARR_2"/>
    <property type="match status" value="1"/>
</dbReference>
<dbReference type="Pfam" id="PF01047">
    <property type="entry name" value="MarR"/>
    <property type="match status" value="1"/>
</dbReference>
<dbReference type="SUPFAM" id="SSF46785">
    <property type="entry name" value="Winged helix' DNA-binding domain"/>
    <property type="match status" value="1"/>
</dbReference>
<dbReference type="PANTHER" id="PTHR33164:SF99">
    <property type="entry name" value="MARR FAMILY REGULATORY PROTEIN"/>
    <property type="match status" value="1"/>
</dbReference>
<dbReference type="SMART" id="SM00347">
    <property type="entry name" value="HTH_MARR"/>
    <property type="match status" value="1"/>
</dbReference>
<protein>
    <submittedName>
        <fullName evidence="3">Putative HTH-type transcriptional regulator YsmB</fullName>
    </submittedName>
</protein>
<organism evidence="3 4">
    <name type="scientific">Calditerricola satsumensis</name>
    <dbReference type="NCBI Taxonomy" id="373054"/>
    <lineage>
        <taxon>Bacteria</taxon>
        <taxon>Bacillati</taxon>
        <taxon>Bacillota</taxon>
        <taxon>Bacilli</taxon>
        <taxon>Bacillales</taxon>
        <taxon>Bacillaceae</taxon>
        <taxon>Calditerricola</taxon>
    </lineage>
</organism>
<dbReference type="RefSeq" id="WP_054672268.1">
    <property type="nucleotide sequence ID" value="NZ_BMOF01000024.1"/>
</dbReference>
<comment type="caution">
    <text evidence="3">The sequence shown here is derived from an EMBL/GenBank/DDBJ whole genome shotgun (WGS) entry which is preliminary data.</text>
</comment>
<reference evidence="3" key="2">
    <citation type="submission" date="2020-09" db="EMBL/GenBank/DDBJ databases">
        <authorList>
            <person name="Sun Q."/>
            <person name="Ohkuma M."/>
        </authorList>
    </citation>
    <scope>NUCLEOTIDE SEQUENCE</scope>
    <source>
        <strain evidence="3">JCM 14719</strain>
    </source>
</reference>
<dbReference type="Gene3D" id="1.10.10.10">
    <property type="entry name" value="Winged helix-like DNA-binding domain superfamily/Winged helix DNA-binding domain"/>
    <property type="match status" value="1"/>
</dbReference>
<dbReference type="GO" id="GO:0006950">
    <property type="term" value="P:response to stress"/>
    <property type="evidence" value="ECO:0007669"/>
    <property type="project" value="TreeGrafter"/>
</dbReference>
<sequence>MSGRFRHDCEDVYEIERLLRHMSCIVKQKGREILNHFPITPPQFDALLWLDECGDLTISELSNRMYLACSTITDLVDRMEKNGLVERVRDQSDRRVVRIRLLDKGRQIIQEVLKRRREYLAEVLAHVPPDDVREIRRALTRLNETMEKCAGT</sequence>
<evidence type="ECO:0000313" key="3">
    <source>
        <dbReference type="EMBL" id="GGK00799.1"/>
    </source>
</evidence>
<proteinExistence type="predicted"/>
<evidence type="ECO:0000259" key="2">
    <source>
        <dbReference type="PROSITE" id="PS50995"/>
    </source>
</evidence>
<evidence type="ECO:0000313" key="4">
    <source>
        <dbReference type="Proteomes" id="UP000637720"/>
    </source>
</evidence>
<dbReference type="InterPro" id="IPR039422">
    <property type="entry name" value="MarR/SlyA-like"/>
</dbReference>
<accession>A0A8J3B782</accession>
<dbReference type="PANTHER" id="PTHR33164">
    <property type="entry name" value="TRANSCRIPTIONAL REGULATOR, MARR FAMILY"/>
    <property type="match status" value="1"/>
</dbReference>